<gene>
    <name evidence="9" type="ORF">B6C91_00110</name>
    <name evidence="8" type="ORF">B6D08_05820</name>
</gene>
<evidence type="ECO:0000256" key="6">
    <source>
        <dbReference type="SAM" id="SignalP"/>
    </source>
</evidence>
<dbReference type="AlphaFoldDB" id="A0A242NJ25"/>
<name>A0A242NJ25_9GAMM</name>
<keyword evidence="2" id="KW-1134">Transmembrane beta strand</keyword>
<protein>
    <recommendedName>
        <fullName evidence="7">Outer membrane protein beta-barrel domain-containing protein</fullName>
    </recommendedName>
</protein>
<evidence type="ECO:0000256" key="2">
    <source>
        <dbReference type="ARBA" id="ARBA00022452"/>
    </source>
</evidence>
<evidence type="ECO:0000313" key="11">
    <source>
        <dbReference type="Proteomes" id="UP000194977"/>
    </source>
</evidence>
<dbReference type="Pfam" id="PF13505">
    <property type="entry name" value="OMP_b-brl"/>
    <property type="match status" value="1"/>
</dbReference>
<dbReference type="PANTHER" id="PTHR35892">
    <property type="entry name" value="OUTER MEMBRANE PROTEIN PAGN-RELATED"/>
    <property type="match status" value="1"/>
</dbReference>
<dbReference type="RefSeq" id="WP_086272049.1">
    <property type="nucleotide sequence ID" value="NZ_CAMLEZ010000003.1"/>
</dbReference>
<keyword evidence="3" id="KW-0812">Transmembrane</keyword>
<evidence type="ECO:0000259" key="7">
    <source>
        <dbReference type="Pfam" id="PF13505"/>
    </source>
</evidence>
<dbReference type="GO" id="GO:0009279">
    <property type="term" value="C:cell outer membrane"/>
    <property type="evidence" value="ECO:0007669"/>
    <property type="project" value="UniProtKB-SubCell"/>
</dbReference>
<dbReference type="PANTHER" id="PTHR35892:SF2">
    <property type="entry name" value="OUTER MEMBRANE PROTEIN PAGN"/>
    <property type="match status" value="1"/>
</dbReference>
<dbReference type="EMBL" id="NART01000001">
    <property type="protein sequence ID" value="OTQ11928.1"/>
    <property type="molecule type" value="Genomic_DNA"/>
</dbReference>
<reference evidence="10 11" key="1">
    <citation type="submission" date="2017-03" db="EMBL/GenBank/DDBJ databases">
        <title>Comparative genomics of honeybee gut symbionts reveal geographically distinct and subgroup specific antibiotic resistance.</title>
        <authorList>
            <person name="Ludvigsen J."/>
            <person name="Porcellato D."/>
            <person name="Labee-Lund T.M."/>
            <person name="Amdam G.V."/>
            <person name="Rudi K."/>
        </authorList>
    </citation>
    <scope>NUCLEOTIDE SEQUENCE [LARGE SCALE GENOMIC DNA]</scope>
    <source>
        <strain evidence="8 11">A-7-12</strain>
        <strain evidence="9 10">A-9-12</strain>
    </source>
</reference>
<keyword evidence="10" id="KW-1185">Reference proteome</keyword>
<dbReference type="InterPro" id="IPR027385">
    <property type="entry name" value="Beta-barrel_OMP"/>
</dbReference>
<comment type="subcellular location">
    <subcellularLocation>
        <location evidence="1">Cell outer membrane</location>
        <topology evidence="1">Multi-pass membrane protein</topology>
    </subcellularLocation>
</comment>
<accession>A0A242NJ25</accession>
<dbReference type="InterPro" id="IPR051723">
    <property type="entry name" value="Bact_OM_Invasion-Related"/>
</dbReference>
<evidence type="ECO:0000256" key="3">
    <source>
        <dbReference type="ARBA" id="ARBA00022692"/>
    </source>
</evidence>
<comment type="caution">
    <text evidence="8">The sequence shown here is derived from an EMBL/GenBank/DDBJ whole genome shotgun (WGS) entry which is preliminary data.</text>
</comment>
<evidence type="ECO:0000313" key="8">
    <source>
        <dbReference type="EMBL" id="OTP99967.1"/>
    </source>
</evidence>
<dbReference type="Gene3D" id="2.40.160.20">
    <property type="match status" value="1"/>
</dbReference>
<organism evidence="8 11">
    <name type="scientific">Gilliamella apicola</name>
    <dbReference type="NCBI Taxonomy" id="1196095"/>
    <lineage>
        <taxon>Bacteria</taxon>
        <taxon>Pseudomonadati</taxon>
        <taxon>Pseudomonadota</taxon>
        <taxon>Gammaproteobacteria</taxon>
        <taxon>Orbales</taxon>
        <taxon>Orbaceae</taxon>
        <taxon>Gilliamella</taxon>
    </lineage>
</organism>
<proteinExistence type="predicted"/>
<dbReference type="Proteomes" id="UP000194800">
    <property type="component" value="Unassembled WGS sequence"/>
</dbReference>
<dbReference type="OrthoDB" id="6101900at2"/>
<keyword evidence="5" id="KW-0472">Membrane</keyword>
<feature type="domain" description="Outer membrane protein beta-barrel" evidence="7">
    <location>
        <begin position="5"/>
        <end position="223"/>
    </location>
</feature>
<dbReference type="SUPFAM" id="SSF56925">
    <property type="entry name" value="OMPA-like"/>
    <property type="match status" value="1"/>
</dbReference>
<evidence type="ECO:0000256" key="1">
    <source>
        <dbReference type="ARBA" id="ARBA00004571"/>
    </source>
</evidence>
<evidence type="ECO:0000256" key="4">
    <source>
        <dbReference type="ARBA" id="ARBA00022729"/>
    </source>
</evidence>
<evidence type="ECO:0000313" key="9">
    <source>
        <dbReference type="EMBL" id="OTQ11928.1"/>
    </source>
</evidence>
<keyword evidence="4 6" id="KW-0732">Signal</keyword>
<evidence type="ECO:0000256" key="5">
    <source>
        <dbReference type="ARBA" id="ARBA00023136"/>
    </source>
</evidence>
<dbReference type="InterPro" id="IPR011250">
    <property type="entry name" value="OMP/PagP_B-barrel"/>
</dbReference>
<dbReference type="Proteomes" id="UP000194977">
    <property type="component" value="Unassembled WGS sequence"/>
</dbReference>
<dbReference type="EMBL" id="NARP01000012">
    <property type="protein sequence ID" value="OTP99967.1"/>
    <property type="molecule type" value="Genomic_DNA"/>
</dbReference>
<feature type="chain" id="PRO_5012828565" description="Outer membrane protein beta-barrel domain-containing protein" evidence="6">
    <location>
        <begin position="19"/>
        <end position="242"/>
    </location>
</feature>
<evidence type="ECO:0000313" key="10">
    <source>
        <dbReference type="Proteomes" id="UP000194800"/>
    </source>
</evidence>
<feature type="signal peptide" evidence="6">
    <location>
        <begin position="1"/>
        <end position="18"/>
    </location>
</feature>
<sequence length="242" mass="27111">MKKTLVVLATIACFPALAQTDARGFYLGGQLGASILKANNIKDTVSYYNYSEDFKIESFKNGRVAGALNIGYNFKYDYDLPLRAELSYTVRGNSDKKYNYSYDNVVRKGDHLQTNDEHKVRMNTLMFNVYYDIETNRSITPFVGAGLGVAFTKLAQTYSAQYEIFNYDISGSVGMSDTKTKFAWNVAAGVTYNIDENLDMDFTARYVNAGKTSVKTNIQGFNVKGEAKLSSIDFLAGIRYTF</sequence>